<feature type="domain" description="Peptidase C4" evidence="38">
    <location>
        <begin position="2178"/>
        <end position="2395"/>
    </location>
</feature>
<evidence type="ECO:0000256" key="32">
    <source>
        <dbReference type="PROSITE-ProRule" id="PRU01080"/>
    </source>
</evidence>
<comment type="function">
    <text evidence="28">Involved in aphid transmission, cell-to-cell and systemis movement, encapsidation of the viral RNA and in the regulation of viral RNA amplification.</text>
</comment>
<evidence type="ECO:0000256" key="34">
    <source>
        <dbReference type="SAM" id="MobiDB-lite"/>
    </source>
</evidence>
<evidence type="ECO:0000256" key="11">
    <source>
        <dbReference type="ARBA" id="ARBA00022520"/>
    </source>
</evidence>
<evidence type="ECO:0000256" key="3">
    <source>
        <dbReference type="ARBA" id="ARBA00004147"/>
    </source>
</evidence>
<evidence type="ECO:0000256" key="18">
    <source>
        <dbReference type="ARBA" id="ARBA00022679"/>
    </source>
</evidence>
<evidence type="ECO:0000256" key="12">
    <source>
        <dbReference type="ARBA" id="ARBA00022553"/>
    </source>
</evidence>
<dbReference type="GO" id="GO:0052170">
    <property type="term" value="P:symbiont-mediated suppression of host innate immune response"/>
    <property type="evidence" value="ECO:0007669"/>
    <property type="project" value="UniProtKB-KW"/>
</dbReference>
<evidence type="ECO:0000256" key="24">
    <source>
        <dbReference type="ARBA" id="ARBA00022840"/>
    </source>
</evidence>
<keyword evidence="14" id="KW-1048">Host nucleus</keyword>
<comment type="function">
    <text evidence="31">Mediates the cap-independent, EIF4E-dependent translation of viral genomic RNAs. Binds to the cap-binding site of host EIF4E and thus interferes with the host EIF4E-dependent mRNA export and translation. VPg-RNA directly binds EIF4E and is a template for transcription. Also forms trimeric complexes with EIF4E-EIF4G, which are templates for translation.</text>
</comment>
<organism evidence="41">
    <name type="scientific">Leek yellow stripe virus</name>
    <dbReference type="NCBI Taxonomy" id="42004"/>
    <lineage>
        <taxon>Viruses</taxon>
        <taxon>Riboviria</taxon>
        <taxon>Orthornavirae</taxon>
        <taxon>Pisuviricota</taxon>
        <taxon>Stelpaviricetes</taxon>
        <taxon>Patatavirales</taxon>
        <taxon>Potyviridae</taxon>
        <taxon>Potyvirus</taxon>
        <taxon>Potyvirus ampeloprasi</taxon>
    </lineage>
</organism>
<dbReference type="SMART" id="SM00490">
    <property type="entry name" value="HELICc"/>
    <property type="match status" value="1"/>
</dbReference>
<comment type="subcellular location">
    <subcellularLocation>
        <location evidence="30">Host cytoplasmic vesicle</location>
    </subcellularLocation>
    <subcellularLocation>
        <location evidence="3">Host nucleus</location>
    </subcellularLocation>
    <subcellularLocation>
        <location evidence="4">Virion</location>
    </subcellularLocation>
</comment>
<evidence type="ECO:0000256" key="6">
    <source>
        <dbReference type="ARBA" id="ARBA00020107"/>
    </source>
</evidence>
<keyword evidence="19" id="KW-0548">Nucleotidyltransferase</keyword>
<evidence type="ECO:0000259" key="40">
    <source>
        <dbReference type="PROSITE" id="PS51871"/>
    </source>
</evidence>
<feature type="domain" description="Peptidase C6" evidence="39">
    <location>
        <begin position="764"/>
        <end position="886"/>
    </location>
</feature>
<dbReference type="InterPro" id="IPR014001">
    <property type="entry name" value="Helicase_ATP-bd"/>
</dbReference>
<evidence type="ECO:0000256" key="4">
    <source>
        <dbReference type="ARBA" id="ARBA00004328"/>
    </source>
</evidence>
<evidence type="ECO:0000256" key="30">
    <source>
        <dbReference type="ARBA" id="ARBA00034108"/>
    </source>
</evidence>
<comment type="function">
    <text evidence="29">Has helicase activity. It may be involved in replication.</text>
</comment>
<dbReference type="Gene3D" id="2.40.10.10">
    <property type="entry name" value="Trypsin-like serine proteases"/>
    <property type="match status" value="2"/>
</dbReference>
<dbReference type="SUPFAM" id="SSF52540">
    <property type="entry name" value="P-loop containing nucleoside triphosphate hydrolases"/>
    <property type="match status" value="2"/>
</dbReference>
<evidence type="ECO:0000259" key="35">
    <source>
        <dbReference type="PROSITE" id="PS50507"/>
    </source>
</evidence>
<dbReference type="PRINTS" id="PR00966">
    <property type="entry name" value="NIAPOTYPTASE"/>
</dbReference>
<dbReference type="EMBL" id="KP258216">
    <property type="protein sequence ID" value="AKE49121.1"/>
    <property type="molecule type" value="Genomic_RNA"/>
</dbReference>
<dbReference type="PROSITE" id="PS51192">
    <property type="entry name" value="HELICASE_ATP_BIND_1"/>
    <property type="match status" value="1"/>
</dbReference>
<dbReference type="Pfam" id="PF00851">
    <property type="entry name" value="Peptidase_C6"/>
    <property type="match status" value="1"/>
</dbReference>
<keyword evidence="23" id="KW-0788">Thiol protease</keyword>
<evidence type="ECO:0000256" key="20">
    <source>
        <dbReference type="ARBA" id="ARBA00022741"/>
    </source>
</evidence>
<evidence type="ECO:0000256" key="22">
    <source>
        <dbReference type="ARBA" id="ARBA00022806"/>
    </source>
</evidence>
<dbReference type="PROSITE" id="PS50507">
    <property type="entry name" value="RDRP_SSRNA_POS"/>
    <property type="match status" value="1"/>
</dbReference>
<evidence type="ECO:0000256" key="9">
    <source>
        <dbReference type="ARBA" id="ARBA00022488"/>
    </source>
</evidence>
<evidence type="ECO:0000256" key="33">
    <source>
        <dbReference type="RuleBase" id="RU003351"/>
    </source>
</evidence>
<dbReference type="Pfam" id="PF00270">
    <property type="entry name" value="DEAD"/>
    <property type="match status" value="1"/>
</dbReference>
<keyword evidence="24" id="KW-0067">ATP-binding</keyword>
<dbReference type="GO" id="GO:0016818">
    <property type="term" value="F:hydrolase activity, acting on acid anhydrides, in phosphorus-containing anhydrides"/>
    <property type="evidence" value="ECO:0007669"/>
    <property type="project" value="InterPro"/>
</dbReference>
<protein>
    <recommendedName>
        <fullName evidence="6">Genome polyprotein</fullName>
    </recommendedName>
</protein>
<evidence type="ECO:0000256" key="25">
    <source>
        <dbReference type="ARBA" id="ARBA00022844"/>
    </source>
</evidence>
<keyword evidence="26" id="KW-0693">Viral RNA replication</keyword>
<dbReference type="InterPro" id="IPR042308">
    <property type="entry name" value="HC_PRO_CPD_sf"/>
</dbReference>
<dbReference type="GO" id="GO:0005524">
    <property type="term" value="F:ATP binding"/>
    <property type="evidence" value="ECO:0007669"/>
    <property type="project" value="UniProtKB-KW"/>
</dbReference>
<dbReference type="InterPro" id="IPR031159">
    <property type="entry name" value="HC_PRO_CPD_dom"/>
</dbReference>
<dbReference type="Pfam" id="PF00863">
    <property type="entry name" value="Peptidase_C4"/>
    <property type="match status" value="1"/>
</dbReference>
<feature type="active site" description="For helper component proteinase activity" evidence="32">
    <location>
        <position position="772"/>
    </location>
</feature>
<keyword evidence="12" id="KW-0597">Phosphoprotein</keyword>
<accession>A0A0F6TMA6</accession>
<keyword evidence="8" id="KW-0696">RNA-directed RNA polymerase</keyword>
<dbReference type="GO" id="GO:0039694">
    <property type="term" value="P:viral RNA genome replication"/>
    <property type="evidence" value="ECO:0007669"/>
    <property type="project" value="InterPro"/>
</dbReference>
<evidence type="ECO:0000256" key="17">
    <source>
        <dbReference type="ARBA" id="ARBA00022670"/>
    </source>
</evidence>
<dbReference type="CDD" id="cd23175">
    <property type="entry name" value="ps-ssRNAv_Potyviridae_RdRp"/>
    <property type="match status" value="1"/>
</dbReference>
<evidence type="ECO:0000259" key="39">
    <source>
        <dbReference type="PROSITE" id="PS51744"/>
    </source>
</evidence>
<keyword evidence="11" id="KW-0191">Covalent protein-RNA linkage</keyword>
<evidence type="ECO:0000256" key="19">
    <source>
        <dbReference type="ARBA" id="ARBA00022695"/>
    </source>
</evidence>
<dbReference type="InterPro" id="IPR001456">
    <property type="entry name" value="HC-pro"/>
</dbReference>
<dbReference type="Pfam" id="PF13608">
    <property type="entry name" value="Potyvirid-P3"/>
    <property type="match status" value="1"/>
</dbReference>
<evidence type="ECO:0000259" key="38">
    <source>
        <dbReference type="PROSITE" id="PS51436"/>
    </source>
</evidence>
<keyword evidence="10" id="KW-1139">Helical capsid protein</keyword>
<dbReference type="GO" id="GO:0006351">
    <property type="term" value="P:DNA-templated transcription"/>
    <property type="evidence" value="ECO:0007669"/>
    <property type="project" value="InterPro"/>
</dbReference>
<dbReference type="GO" id="GO:0005198">
    <property type="term" value="F:structural molecule activity"/>
    <property type="evidence" value="ECO:0007669"/>
    <property type="project" value="InterPro"/>
</dbReference>
<keyword evidence="13" id="KW-0167">Capsid protein</keyword>
<evidence type="ECO:0000256" key="7">
    <source>
        <dbReference type="ARBA" id="ARBA00022463"/>
    </source>
</evidence>
<evidence type="ECO:0000256" key="28">
    <source>
        <dbReference type="ARBA" id="ARBA00029405"/>
    </source>
</evidence>
<keyword evidence="18" id="KW-0808">Transferase</keyword>
<feature type="compositionally biased region" description="Polar residues" evidence="34">
    <location>
        <begin position="2960"/>
        <end position="2981"/>
    </location>
</feature>
<dbReference type="InterPro" id="IPR043504">
    <property type="entry name" value="Peptidase_S1_PA_chymotrypsin"/>
</dbReference>
<evidence type="ECO:0000256" key="27">
    <source>
        <dbReference type="ARBA" id="ARBA00023280"/>
    </source>
</evidence>
<evidence type="ECO:0000256" key="13">
    <source>
        <dbReference type="ARBA" id="ARBA00022561"/>
    </source>
</evidence>
<dbReference type="InterPro" id="IPR043502">
    <property type="entry name" value="DNA/RNA_pol_sf"/>
</dbReference>
<dbReference type="GO" id="GO:0003723">
    <property type="term" value="F:RNA binding"/>
    <property type="evidence" value="ECO:0007669"/>
    <property type="project" value="InterPro"/>
</dbReference>
<keyword evidence="21" id="KW-0378">Hydrolase</keyword>
<dbReference type="InterPro" id="IPR027417">
    <property type="entry name" value="P-loop_NTPase"/>
</dbReference>
<dbReference type="Pfam" id="PF08440">
    <property type="entry name" value="Poty_PP"/>
    <property type="match status" value="1"/>
</dbReference>
<evidence type="ECO:0000256" key="2">
    <source>
        <dbReference type="ARBA" id="ARBA00001848"/>
    </source>
</evidence>
<dbReference type="InterPro" id="IPR002540">
    <property type="entry name" value="Pept_S30_P1_potyvir"/>
</dbReference>
<dbReference type="Pfam" id="PF00680">
    <property type="entry name" value="RdRP_1"/>
    <property type="match status" value="1"/>
</dbReference>
<evidence type="ECO:0000256" key="31">
    <source>
        <dbReference type="ARBA" id="ARBA00045403"/>
    </source>
</evidence>
<dbReference type="InterPro" id="IPR011545">
    <property type="entry name" value="DEAD/DEAH_box_helicase_dom"/>
</dbReference>
<dbReference type="InterPro" id="IPR001730">
    <property type="entry name" value="Potyv_NIa-pro_dom"/>
</dbReference>
<evidence type="ECO:0000256" key="5">
    <source>
        <dbReference type="ARBA" id="ARBA00006064"/>
    </source>
</evidence>
<feature type="domain" description="Peptidase S30" evidence="40">
    <location>
        <begin position="288"/>
        <end position="430"/>
    </location>
</feature>
<dbReference type="Gene3D" id="3.40.50.300">
    <property type="entry name" value="P-loop containing nucleotide triphosphate hydrolases"/>
    <property type="match status" value="2"/>
</dbReference>
<evidence type="ECO:0000256" key="15">
    <source>
        <dbReference type="ARBA" id="ARBA00022581"/>
    </source>
</evidence>
<dbReference type="Pfam" id="PF01577">
    <property type="entry name" value="Peptidase_S30"/>
    <property type="match status" value="1"/>
</dbReference>
<evidence type="ECO:0000256" key="29">
    <source>
        <dbReference type="ARBA" id="ARBA00029422"/>
    </source>
</evidence>
<dbReference type="GO" id="GO:0004386">
    <property type="term" value="F:helicase activity"/>
    <property type="evidence" value="ECO:0007669"/>
    <property type="project" value="UniProtKB-KW"/>
</dbReference>
<comment type="similarity">
    <text evidence="5 33">Belongs to the potyviridae genome polyprotein family.</text>
</comment>
<evidence type="ECO:0000256" key="16">
    <source>
        <dbReference type="ARBA" id="ARBA00022632"/>
    </source>
</evidence>
<evidence type="ECO:0000256" key="8">
    <source>
        <dbReference type="ARBA" id="ARBA00022484"/>
    </source>
</evidence>
<feature type="domain" description="Helicase C-terminal" evidence="37">
    <location>
        <begin position="1536"/>
        <end position="1699"/>
    </location>
</feature>
<evidence type="ECO:0000256" key="23">
    <source>
        <dbReference type="ARBA" id="ARBA00022807"/>
    </source>
</evidence>
<evidence type="ECO:0000259" key="36">
    <source>
        <dbReference type="PROSITE" id="PS51192"/>
    </source>
</evidence>
<dbReference type="InterPro" id="IPR001650">
    <property type="entry name" value="Helicase_C-like"/>
</dbReference>
<dbReference type="InterPro" id="IPR001205">
    <property type="entry name" value="RNA-dir_pol_C"/>
</dbReference>
<evidence type="ECO:0000259" key="37">
    <source>
        <dbReference type="PROSITE" id="PS51194"/>
    </source>
</evidence>
<evidence type="ECO:0000256" key="10">
    <source>
        <dbReference type="ARBA" id="ARBA00022497"/>
    </source>
</evidence>
<dbReference type="GO" id="GO:0006508">
    <property type="term" value="P:proteolysis"/>
    <property type="evidence" value="ECO:0007669"/>
    <property type="project" value="UniProtKB-KW"/>
</dbReference>
<comment type="catalytic activity">
    <reaction evidence="2">
        <text>Hydrolyzes a Gly-|-Gly bond at its own C-terminus, commonly in the sequence -Tyr-Xaa-Val-Gly-|-Gly, in the processing of the potyviral polyprotein.</text>
        <dbReference type="EC" id="3.4.22.45"/>
    </reaction>
</comment>
<dbReference type="SMART" id="SM00487">
    <property type="entry name" value="DEXDc"/>
    <property type="match status" value="1"/>
</dbReference>
<comment type="catalytic activity">
    <reaction evidence="1">
        <text>Hydrolyzes glutaminyl bonds, and activity is further restricted by preferences for the amino acids in P6 - P1' that vary with the species of potyvirus, e.g. Glu-Xaa-Xaa-Tyr-Xaa-Gln-|-(Ser or Gly) for the enzyme from tobacco etch virus. The natural substrate is the viral polyprotein, but other proteins and oligopeptides containing the appropriate consensus sequence are also cleaved.</text>
        <dbReference type="EC" id="3.4.22.44"/>
    </reaction>
</comment>
<keyword evidence="27" id="KW-0899">Viral immunoevasion</keyword>
<dbReference type="PANTHER" id="PTHR43519">
    <property type="entry name" value="ATP-DEPENDENT RNA HELICASE HRPB"/>
    <property type="match status" value="1"/>
</dbReference>
<dbReference type="Gene3D" id="3.90.70.150">
    <property type="entry name" value="Helper component proteinase"/>
    <property type="match status" value="1"/>
</dbReference>
<dbReference type="PANTHER" id="PTHR43519:SF1">
    <property type="entry name" value="ATP-DEPENDENT RNA HELICASE HRPB"/>
    <property type="match status" value="1"/>
</dbReference>
<keyword evidence="20" id="KW-0547">Nucleotide-binding</keyword>
<dbReference type="PROSITE" id="PS51194">
    <property type="entry name" value="HELICASE_CTER"/>
    <property type="match status" value="1"/>
</dbReference>
<dbReference type="InterPro" id="IPR013648">
    <property type="entry name" value="PP_Potyviridae"/>
</dbReference>
<keyword evidence="7" id="KW-0941">Suppressor of RNA silencing</keyword>
<feature type="domain" description="Helicase ATP-binding" evidence="36">
    <location>
        <begin position="1369"/>
        <end position="1521"/>
    </location>
</feature>
<sequence precursor="true">MAKILSSIQYVEYGHNRATTLNDKDVIARRREILSGILNRTQTNGQTPAYVFGATGYGKVQNSKSLCARRMGARYNRDDDVYECTTCNGAFQTKETFKEHDCDEENEDIDMPLPNFTLNVEEFPTLLNNPVQAPKSGVDGIHFGSFNTPASPGGNLQPDVVDTPTLESESKDNVIYFGSFETPVSVRSDSKLNILDSSAHESRTEQDVIYFGSFETPAPLVSDPELIITSNMNMCQLERESTTNPELDQVLIHTPITNAETQTTQHTTPDPSFVKPQSRQRTTHVTSGVSGQHFSELIRNLAQIVHDRQLDVHFVGKRRLDGRCVRSDGKSYLQLQTKHALGLKNRVDCHIPKGLEHIVHELAKGSGYKSRTRVRDIKKGWSGFVLQPRNIIGLSGKSKHDFFVVRGSLKGKLIDACTCINPNASGLEHYSAGQIIWKNFEEEFIKQRPDIKHKCMSDIEASKCGILAATLIQLFHPCGKITCDECIANTTSKSPMEYTTDLLTRLPSAQKRIEELDAFPQVLDLLSLIERKFEEPTYNSEIYAQILHSIGHIKTQPFDKLNNMNALLANHYGSLPNPIIQKLQEDLLEVVRYTKKRTDSINRGDLQHYRNKIASKAHFNLDLMCDNQLDKNGNFMWGERGYHAKRFFSNYFDLIDPTANYASHAIRHNPNGSRKLATGRLIVSTNFETYRENLKGDKVHAHQITEECVSRDGKNFVYSCSCVTHEDGSAMESRVILPTKNHLVIGNSGDPKYIDLPTESELTLYIAKEGYCYINIFLAMLVNVRESQAKTFTKMVRDILVDKLGKWPTMMDVATACSLLTVFYPDTITAELPRILVDHNCKSMHVIDSYGSLDTGFHILKANTVNQILHFASTDLKSDLKHYRVGGETNDILYVDVAPKLDMTTSTLYMLITSIYKPKRFRQIVEHEPYTLVLSVLSPAIMLAMLNNESFEKSISYWIHRDRDITQIMALLKTLAQRIPISNSLQDQMQFLESNVETLHRLLEKTSHAMHSRALASKVISSVYNKSLTDKSLLEEGFINATDLSREVYEKNYQEHLQVQWREQPLSQRLSSIIATTKSYLRNVGPTKFSAPDLKGKAHVYTTQSLGVIAKTGSVVKENAQRCCSTWYYSIIRHVFFYSLRSVKRLCPDLLTYCSIVGVFYYMVSIFVKVKNYLDVHRSLKEFKVISDYNKTVKHLDYLYGKLCVKLNGLPSESEFLAYIDRKQPSLNQIAALETSLCAPNMEFQAKGDFQHLEKMIALLVLLTMLFDANRSDAVYKILNKFKGVMSSIDKEPMLHQSLDDIQDIIEEKNLTVDFSITDADPTINRISGATFSQWWKNQIERNRMLPHYRSGGHFLEFTRANAGSLASIIAHEEHKEILIRGAVGSGKSTSLPFHLHTKGSILLLEPTRPLAENVYKQLKGAPFFTNPTFKMRGLTQFGSSPITVMTSGFAFQFYANNVNQLKDFDFIMFDECHCFDAQAMAFFCLLKEHEFEGKILKVSATPPGREVEFTTQFPVDVRIEGHLSHQQFVSNLGTGANSDVLPCGDNILIYVASYNEVDQLSKLLMDQKFKVSKVDGRTMKSGKIEIVTEGTPTKKHFIVATNIIENGVTLDVDVVVDFATKVVPELDEEAHMIRYNKKSISYGERIQRMGRVGRHKRGTVLKIGETEKASWRVPPCIATEAAFYCFAYGLPVISDGVSTSVLENCTVPQARTMMQFELSIFFMFHFVKHDGSMHPAIHDRLKQYKLRDSEIILNKTAIPHRGLTTWPTVEEMKRHGCSINQPDEVRLPFFIKDVPDKLYGDLHEVLKKHSGDACFGRIRGISASKIAYTLQTDPASIQRTIKILDKLYESELQKKAYFANVTSSSCSTFNYALTTITNAIRARHMQDYTTENLSVIQNAKSQLLEFNNIRTPKMTEDALVDYGALECMMYQSENEMSRHLGLKGRWNKSIIIKDVVLAGVTVIGSILMMYEYVKGKLEEPMDYQGKNYRQRQKLRFREAHDSKHAYEIHGDDAQLQTYFGNAYTKKGKKSGNTTGAGKKMHRFYNVYGFEPTDYSFARYVDPLTGATLDESTVTDLSLVQDHFGTIRNQMRQSGDLEPERISRNTNIECYYVNDLAKKVLKIDLTPHNPLRVSGKSNNVMGFPERSLDLRQTGAPVTVSYNQLPPSNRDAGAFEFEGKSLLSGLRDYNPIAACVCKITNESDGVITHIFGIGYGPYVITNQHLFRRNNGILRIYTHVGEYLINNACTLKMHPIPERDIVIIRLPKDFTPFPQRLKFRPTRVGEHVCLVSSNFQTKSISSVISETSATAGTANKSFFKHWITTKHGQCGNPLVSVTDGCIVGIHSMTSTVSSMNMYAGFPDNFVSDYLSNDLLEWTKGWKLSADRSCWDGITMVDNKAEGLFKLTKEIFTLDDGKWEFQSGHKDWMYNKLEGNLKAVGRTSGNLVTKHSVKGKCMLFQTYLSVEPEEAAYFTPLMGAYAKSALNKEAYIKDLSKYSGEISVGNVDCDVFERAFEKVVTLMESKGFHECAYITNEHEILAALNMKAAVGALYSGKKREYFADFSDQDKYDIVKESCERLFLGKMGVWNGSLKAELRPIEKVMANKTRSFTAAPLDTLLGGKVCVDDFNNQFYSRHFDLPWTVGMSKFRKGWDTLLRKLPDNWVYCDADGSQFDSSLSPYLINAVLKLRLHFMESWDVGETMLKNLYTEIVYTPIATPDGTIVKKFKGNNSGQPSTVVDNSLMVVFSMYYAMEMSDIKNIHDKCVFFVNGDDLIIAVEPGSEAFLDSLQNLFQQLGLNYNFNSRTRDKEKLCFMSHMGVLQDGIYIPKLDKERIVSILEWDRAQQPEHRLEAICAAMIEAWGYPDLLQRIRKFYCWILEQAPYNELSTLGKAPFISEAALRNLYTDCEATEAELARYLELYDSDTPTEEVFEYQAGDELDAGTQASKNQRNNADKSIEQRSPLVSQTNLNEAKGIGSSSGQNVNRDRDVNVGTTGTFSVPRIKQIPQKGIVIPMDGGKSILNLDHLLQYKPSQLCISNTRATKAQFMTWKARLQEEYGVTESEMSIILNGLMVWCIENGTSPNINGVWPMMDGEEQVEFPLRPVVEHAQPTLRQIMAHFSALAEAYIEMRNSEQAYMPRYGLQRNLTDMGLARYAFDFYEITSRTPVRAREAHAQMKAAALRNSRPKLFGLDGNVTTTDEDTERHTAHDVNARMHHLDGAHMQ</sequence>
<evidence type="ECO:0000256" key="21">
    <source>
        <dbReference type="ARBA" id="ARBA00022801"/>
    </source>
</evidence>
<dbReference type="GO" id="GO:0003968">
    <property type="term" value="F:RNA-directed RNA polymerase activity"/>
    <property type="evidence" value="ECO:0007669"/>
    <property type="project" value="UniProtKB-KW"/>
</dbReference>
<dbReference type="GO" id="GO:0042025">
    <property type="term" value="C:host cell nucleus"/>
    <property type="evidence" value="ECO:0007669"/>
    <property type="project" value="UniProtKB-SubCell"/>
</dbReference>
<dbReference type="PROSITE" id="PS51436">
    <property type="entry name" value="POTYVIRUS_NIA_PRO"/>
    <property type="match status" value="1"/>
</dbReference>
<dbReference type="InterPro" id="IPR039560">
    <property type="entry name" value="Potyvirid-P3"/>
</dbReference>
<dbReference type="SUPFAM" id="SSF56672">
    <property type="entry name" value="DNA/RNA polymerases"/>
    <property type="match status" value="1"/>
</dbReference>
<evidence type="ECO:0000256" key="1">
    <source>
        <dbReference type="ARBA" id="ARBA00000785"/>
    </source>
</evidence>
<dbReference type="InterPro" id="IPR043128">
    <property type="entry name" value="Rev_trsase/Diguanyl_cyclase"/>
</dbReference>
<keyword evidence="16" id="KW-1090">Inhibition of host innate immune response by virus</keyword>
<feature type="domain" description="RdRp catalytic" evidence="35">
    <location>
        <begin position="2661"/>
        <end position="2783"/>
    </location>
</feature>
<dbReference type="InterPro" id="IPR007094">
    <property type="entry name" value="RNA-dir_pol_PSvirus"/>
</dbReference>
<keyword evidence="22" id="KW-0347">Helicase</keyword>
<keyword evidence="25" id="KW-0946">Virion</keyword>
<feature type="region of interest" description="Disordered" evidence="34">
    <location>
        <begin position="2936"/>
        <end position="2990"/>
    </location>
</feature>
<dbReference type="GO" id="GO:0019029">
    <property type="term" value="C:helical viral capsid"/>
    <property type="evidence" value="ECO:0007669"/>
    <property type="project" value="UniProtKB-KW"/>
</dbReference>
<reference evidence="41" key="1">
    <citation type="submission" date="2014-12" db="EMBL/GenBank/DDBJ databases">
        <title>Leek yellow stripe virus isolates from Brazil form a distinct clade based on the P1 gene.</title>
        <authorList>
            <person name="Bampi D."/>
            <person name="Mituti T."/>
            <person name="Pavan M.A."/>
            <person name="Hammond J."/>
            <person name="Krause-Sakate R."/>
        </authorList>
    </citation>
    <scope>NUCLEOTIDE SEQUENCE</scope>
    <source>
        <strain evidence="41">LYSV-MG</strain>
    </source>
</reference>
<proteinExistence type="inferred from homology"/>
<keyword evidence="15" id="KW-0945">Host-virus interaction</keyword>
<dbReference type="PROSITE" id="PS51871">
    <property type="entry name" value="PV_P1_PRO"/>
    <property type="match status" value="1"/>
</dbReference>
<dbReference type="Pfam" id="PF00767">
    <property type="entry name" value="Poty_coat"/>
    <property type="match status" value="1"/>
</dbReference>
<keyword evidence="17" id="KW-0645">Protease</keyword>
<feature type="active site" description="For helper component proteinase activity" evidence="32">
    <location>
        <position position="845"/>
    </location>
</feature>
<dbReference type="InterPro" id="IPR001592">
    <property type="entry name" value="Poty_coat"/>
</dbReference>
<name>A0A0F6TMA6_9POTV</name>
<dbReference type="GO" id="GO:0044161">
    <property type="term" value="C:host cell cytoplasmic vesicle"/>
    <property type="evidence" value="ECO:0007669"/>
    <property type="project" value="UniProtKB-SubCell"/>
</dbReference>
<dbReference type="InterPro" id="IPR009003">
    <property type="entry name" value="Peptidase_S1_PA"/>
</dbReference>
<dbReference type="Pfam" id="PF00271">
    <property type="entry name" value="Helicase_C"/>
    <property type="match status" value="1"/>
</dbReference>
<evidence type="ECO:0000256" key="26">
    <source>
        <dbReference type="ARBA" id="ARBA00022953"/>
    </source>
</evidence>
<keyword evidence="9" id="KW-1036">Host cytoplasmic vesicle</keyword>
<dbReference type="PROSITE" id="PS51744">
    <property type="entry name" value="HC_PRO_CPD"/>
    <property type="match status" value="1"/>
</dbReference>
<evidence type="ECO:0000313" key="41">
    <source>
        <dbReference type="EMBL" id="AKE49121.1"/>
    </source>
</evidence>
<dbReference type="GO" id="GO:0004197">
    <property type="term" value="F:cysteine-type endopeptidase activity"/>
    <property type="evidence" value="ECO:0007669"/>
    <property type="project" value="InterPro"/>
</dbReference>
<evidence type="ECO:0000256" key="14">
    <source>
        <dbReference type="ARBA" id="ARBA00022562"/>
    </source>
</evidence>
<dbReference type="SUPFAM" id="SSF50494">
    <property type="entry name" value="Trypsin-like serine proteases"/>
    <property type="match status" value="1"/>
</dbReference>
<dbReference type="Gene3D" id="3.30.70.270">
    <property type="match status" value="1"/>
</dbReference>